<name>A0ABD5PMI0_9EURY</name>
<feature type="compositionally biased region" description="Low complexity" evidence="1">
    <location>
        <begin position="206"/>
        <end position="222"/>
    </location>
</feature>
<dbReference type="Proteomes" id="UP001595898">
    <property type="component" value="Unassembled WGS sequence"/>
</dbReference>
<feature type="compositionally biased region" description="Basic and acidic residues" evidence="1">
    <location>
        <begin position="68"/>
        <end position="91"/>
    </location>
</feature>
<keyword evidence="2" id="KW-0812">Transmembrane</keyword>
<dbReference type="EMBL" id="JBHSFA010000002">
    <property type="protein sequence ID" value="MFC4541584.1"/>
    <property type="molecule type" value="Genomic_DNA"/>
</dbReference>
<organism evidence="3 4">
    <name type="scientific">Halosolutus amylolyticus</name>
    <dbReference type="NCBI Taxonomy" id="2932267"/>
    <lineage>
        <taxon>Archaea</taxon>
        <taxon>Methanobacteriati</taxon>
        <taxon>Methanobacteriota</taxon>
        <taxon>Stenosarchaea group</taxon>
        <taxon>Halobacteria</taxon>
        <taxon>Halobacteriales</taxon>
        <taxon>Natrialbaceae</taxon>
        <taxon>Halosolutus</taxon>
    </lineage>
</organism>
<gene>
    <name evidence="3" type="ORF">ACFO5R_06555</name>
</gene>
<keyword evidence="2" id="KW-1133">Transmembrane helix</keyword>
<feature type="compositionally biased region" description="Basic and acidic residues" evidence="1">
    <location>
        <begin position="1"/>
        <end position="14"/>
    </location>
</feature>
<feature type="region of interest" description="Disordered" evidence="1">
    <location>
        <begin position="195"/>
        <end position="245"/>
    </location>
</feature>
<comment type="caution">
    <text evidence="3">The sequence shown here is derived from an EMBL/GenBank/DDBJ whole genome shotgun (WGS) entry which is preliminary data.</text>
</comment>
<proteinExistence type="predicted"/>
<evidence type="ECO:0000313" key="3">
    <source>
        <dbReference type="EMBL" id="MFC4541584.1"/>
    </source>
</evidence>
<feature type="region of interest" description="Disordered" evidence="1">
    <location>
        <begin position="1"/>
        <end position="97"/>
    </location>
</feature>
<keyword evidence="2" id="KW-0472">Membrane</keyword>
<keyword evidence="4" id="KW-1185">Reference proteome</keyword>
<feature type="transmembrane region" description="Helical" evidence="2">
    <location>
        <begin position="103"/>
        <end position="123"/>
    </location>
</feature>
<sequence>MSDDRPPDDPDDRAGGPTAPSDDSPADEPTSYREDGPADDPADRVGDAHPDDAPDEPPREGQANGGYSDERSQETAEGEHAAPPEEPRDTETETGTGGLSDRAAFWISALIGVVLSVGSIALVSGQAPFFEDLLRVRPTVEGGGVGADWVVGNTEPVLEWLIVLVHFADVVLGIFILVILFIHWAAFRRLAARMQPPGARTRTRETTTATDGGGNTATSGGASPREGSTSPDDRSSEPPSGGDPT</sequence>
<feature type="compositionally biased region" description="Basic and acidic residues" evidence="1">
    <location>
        <begin position="30"/>
        <end position="59"/>
    </location>
</feature>
<protein>
    <submittedName>
        <fullName evidence="3">Uncharacterized protein</fullName>
    </submittedName>
</protein>
<feature type="transmembrane region" description="Helical" evidence="2">
    <location>
        <begin position="160"/>
        <end position="187"/>
    </location>
</feature>
<dbReference type="RefSeq" id="WP_250139740.1">
    <property type="nucleotide sequence ID" value="NZ_JALIQP010000002.1"/>
</dbReference>
<reference evidence="3 4" key="1">
    <citation type="journal article" date="2019" name="Int. J. Syst. Evol. Microbiol.">
        <title>The Global Catalogue of Microorganisms (GCM) 10K type strain sequencing project: providing services to taxonomists for standard genome sequencing and annotation.</title>
        <authorList>
            <consortium name="The Broad Institute Genomics Platform"/>
            <consortium name="The Broad Institute Genome Sequencing Center for Infectious Disease"/>
            <person name="Wu L."/>
            <person name="Ma J."/>
        </authorList>
    </citation>
    <scope>NUCLEOTIDE SEQUENCE [LARGE SCALE GENOMIC DNA]</scope>
    <source>
        <strain evidence="3 4">WLHS5</strain>
    </source>
</reference>
<evidence type="ECO:0000256" key="1">
    <source>
        <dbReference type="SAM" id="MobiDB-lite"/>
    </source>
</evidence>
<dbReference type="AlphaFoldDB" id="A0ABD5PMI0"/>
<evidence type="ECO:0000313" key="4">
    <source>
        <dbReference type="Proteomes" id="UP001595898"/>
    </source>
</evidence>
<evidence type="ECO:0000256" key="2">
    <source>
        <dbReference type="SAM" id="Phobius"/>
    </source>
</evidence>
<accession>A0ABD5PMI0</accession>